<dbReference type="Gene3D" id="3.60.40.10">
    <property type="entry name" value="PPM-type phosphatase domain"/>
    <property type="match status" value="1"/>
</dbReference>
<dbReference type="CDD" id="cd00143">
    <property type="entry name" value="PP2Cc"/>
    <property type="match status" value="1"/>
</dbReference>
<sequence length="256" mass="26809">MATALRFAARSNVGLLRQGNEDSGYAGPRLLVVADGMGGHVAGEVASSVAVATLAALDEDAPGPDLLGRLRSAVEGANEQLRLMVGGDPHLEGMGTTLTALLRSGSRLGVVHVGDSRAYLLREGRLEQITHDHTFVQTLVDEGRITREEADHHPQRSLITRALDGRGDVEPDLSVREARPGDRYLLCSDGLSSVVSEDTIRDTLAGVVDPEQACDALVDYALRGGGPDNITVVLADVVDTGASPSQVPHVVGAVAD</sequence>
<feature type="domain" description="PPM-type phosphatase" evidence="1">
    <location>
        <begin position="6"/>
        <end position="237"/>
    </location>
</feature>
<dbReference type="EMBL" id="JAANNP010000157">
    <property type="protein sequence ID" value="NHC16401.1"/>
    <property type="molecule type" value="Genomic_DNA"/>
</dbReference>
<reference evidence="2 3" key="1">
    <citation type="submission" date="2020-03" db="EMBL/GenBank/DDBJ databases">
        <title>Two novel Motilibacter sp.</title>
        <authorList>
            <person name="Liu S."/>
        </authorList>
    </citation>
    <scope>NUCLEOTIDE SEQUENCE [LARGE SCALE GENOMIC DNA]</scope>
    <source>
        <strain evidence="2 3">E257</strain>
    </source>
</reference>
<dbReference type="SMART" id="SM00331">
    <property type="entry name" value="PP2C_SIG"/>
    <property type="match status" value="1"/>
</dbReference>
<evidence type="ECO:0000313" key="2">
    <source>
        <dbReference type="EMBL" id="NHC16401.1"/>
    </source>
</evidence>
<dbReference type="PANTHER" id="PTHR47992">
    <property type="entry name" value="PROTEIN PHOSPHATASE"/>
    <property type="match status" value="1"/>
</dbReference>
<dbReference type="Pfam" id="PF13672">
    <property type="entry name" value="PP2C_2"/>
    <property type="match status" value="1"/>
</dbReference>
<protein>
    <submittedName>
        <fullName evidence="2">Stp1/IreP family PP2C-type Ser/Thr phosphatase</fullName>
    </submittedName>
</protein>
<accession>A0ABX0H233</accession>
<organism evidence="2 3">
    <name type="scientific">Motilibacter deserti</name>
    <dbReference type="NCBI Taxonomy" id="2714956"/>
    <lineage>
        <taxon>Bacteria</taxon>
        <taxon>Bacillati</taxon>
        <taxon>Actinomycetota</taxon>
        <taxon>Actinomycetes</taxon>
        <taxon>Motilibacterales</taxon>
        <taxon>Motilibacteraceae</taxon>
        <taxon>Motilibacter</taxon>
    </lineage>
</organism>
<evidence type="ECO:0000259" key="1">
    <source>
        <dbReference type="PROSITE" id="PS51746"/>
    </source>
</evidence>
<dbReference type="SMART" id="SM00332">
    <property type="entry name" value="PP2Cc"/>
    <property type="match status" value="1"/>
</dbReference>
<proteinExistence type="predicted"/>
<name>A0ABX0H233_9ACTN</name>
<dbReference type="InterPro" id="IPR015655">
    <property type="entry name" value="PP2C"/>
</dbReference>
<dbReference type="InterPro" id="IPR036457">
    <property type="entry name" value="PPM-type-like_dom_sf"/>
</dbReference>
<dbReference type="NCBIfam" id="NF033484">
    <property type="entry name" value="Stp1_PP2C_phos"/>
    <property type="match status" value="1"/>
</dbReference>
<dbReference type="InterPro" id="IPR001932">
    <property type="entry name" value="PPM-type_phosphatase-like_dom"/>
</dbReference>
<dbReference type="RefSeq" id="WP_166284843.1">
    <property type="nucleotide sequence ID" value="NZ_JAANNP010000157.1"/>
</dbReference>
<gene>
    <name evidence="2" type="ORF">G9H71_21680</name>
</gene>
<evidence type="ECO:0000313" key="3">
    <source>
        <dbReference type="Proteomes" id="UP000800981"/>
    </source>
</evidence>
<feature type="non-terminal residue" evidence="2">
    <location>
        <position position="256"/>
    </location>
</feature>
<dbReference type="SUPFAM" id="SSF81606">
    <property type="entry name" value="PP2C-like"/>
    <property type="match status" value="1"/>
</dbReference>
<keyword evidence="3" id="KW-1185">Reference proteome</keyword>
<dbReference type="PROSITE" id="PS51746">
    <property type="entry name" value="PPM_2"/>
    <property type="match status" value="1"/>
</dbReference>
<comment type="caution">
    <text evidence="2">The sequence shown here is derived from an EMBL/GenBank/DDBJ whole genome shotgun (WGS) entry which is preliminary data.</text>
</comment>
<dbReference type="Proteomes" id="UP000800981">
    <property type="component" value="Unassembled WGS sequence"/>
</dbReference>